<dbReference type="RefSeq" id="WP_334315997.1">
    <property type="nucleotide sequence ID" value="NZ_CP065938.1"/>
</dbReference>
<dbReference type="InterPro" id="IPR014507">
    <property type="entry name" value="Baseplate_assembly_J_pred"/>
</dbReference>
<evidence type="ECO:0000259" key="3">
    <source>
        <dbReference type="Pfam" id="PF26079"/>
    </source>
</evidence>
<dbReference type="Proteomes" id="UP001058120">
    <property type="component" value="Chromosome"/>
</dbReference>
<gene>
    <name evidence="4" type="ORF">JBF11_03505</name>
</gene>
<evidence type="ECO:0000259" key="1">
    <source>
        <dbReference type="Pfam" id="PF04865"/>
    </source>
</evidence>
<dbReference type="PANTHER" id="PTHR35862">
    <property type="entry name" value="FELS-2 PROPHAGE PROTEIN"/>
    <property type="match status" value="1"/>
</dbReference>
<feature type="domain" description="Baseplate J-like central" evidence="2">
    <location>
        <begin position="208"/>
        <end position="278"/>
    </location>
</feature>
<evidence type="ECO:0000313" key="5">
    <source>
        <dbReference type="Proteomes" id="UP001058120"/>
    </source>
</evidence>
<dbReference type="EMBL" id="CP065938">
    <property type="protein sequence ID" value="UWX06392.1"/>
    <property type="molecule type" value="Genomic_DNA"/>
</dbReference>
<dbReference type="InterPro" id="IPR058531">
    <property type="entry name" value="Baseplate_J_M"/>
</dbReference>
<protein>
    <submittedName>
        <fullName evidence="4">Baseplate J/gp47 family protein</fullName>
    </submittedName>
</protein>
<organism evidence="4 5">
    <name type="scientific">Taurinivorans muris</name>
    <dbReference type="NCBI Taxonomy" id="2787751"/>
    <lineage>
        <taxon>Bacteria</taxon>
        <taxon>Pseudomonadati</taxon>
        <taxon>Thermodesulfobacteriota</taxon>
        <taxon>Desulfovibrionia</taxon>
        <taxon>Desulfovibrionales</taxon>
        <taxon>Desulfovibrionaceae</taxon>
        <taxon>Taurinivorans</taxon>
    </lineage>
</organism>
<dbReference type="Pfam" id="PF26079">
    <property type="entry name" value="Baseplate_J_C"/>
    <property type="match status" value="1"/>
</dbReference>
<dbReference type="InterPro" id="IPR052726">
    <property type="entry name" value="Phage_Baseplate_Hub"/>
</dbReference>
<proteinExistence type="predicted"/>
<evidence type="ECO:0000259" key="2">
    <source>
        <dbReference type="Pfam" id="PF26078"/>
    </source>
</evidence>
<feature type="domain" description="Baseplate protein J-like barrel" evidence="1">
    <location>
        <begin position="111"/>
        <end position="185"/>
    </location>
</feature>
<feature type="domain" description="Baseplate J-like C-terminal" evidence="3">
    <location>
        <begin position="294"/>
        <end position="366"/>
    </location>
</feature>
<dbReference type="InterPro" id="IPR058530">
    <property type="entry name" value="Baseplate_J-like_C"/>
</dbReference>
<dbReference type="PANTHER" id="PTHR35862:SF1">
    <property type="entry name" value="FELS-2 PROPHAGE PROTEIN"/>
    <property type="match status" value="1"/>
</dbReference>
<dbReference type="InterPro" id="IPR006949">
    <property type="entry name" value="Barrel_Baseplate_J-like"/>
</dbReference>
<name>A0ABY5Y2H6_9BACT</name>
<sequence>MISDDFSFLTAESGRTPQETENNIIKRYEELAGTTLYPADPVRLFLKSLAYTLSVQNAVIDYAAKQNLLAYASGLHLDHLGELMGVKRQEAKPAKTLLKFGLSEALGFDVSIPKGTRAATKDGEVIFQTLENGVLAAGETNTDILAECSLGNEKANGLRQGQISEIVDPLPYVTVVENSEDVTNGDETEDDEHLRERIRLAPETFTVAGSMESYVAQTKNASSEISAVTATSPTPGIVDIRFVLKGGELPNSAMIELVQNYLSAEDVRPLTDFVQVSAPDIVEYEIACTWFLEQKNSAQYALIQSAVNKAVENYVLWQKEKPGRDINPSELTRLIMQAGAKRVEITSPAFEKIEQTQIAKETNVQVTFGGVEVE</sequence>
<dbReference type="PIRSF" id="PIRSF020481">
    <property type="entry name" value="BAP"/>
    <property type="match status" value="1"/>
</dbReference>
<reference evidence="4" key="1">
    <citation type="submission" date="2020-12" db="EMBL/GenBank/DDBJ databases">
        <title>Taurinivorans muris gen. nov., sp. nov., fundamental and realized metabolic niche of a ubiquitous sulfidogenic bacterium in the murine intestine.</title>
        <authorList>
            <person name="Ye H."/>
            <person name="Hanson B.T."/>
            <person name="Loy A."/>
        </authorList>
    </citation>
    <scope>NUCLEOTIDE SEQUENCE</scope>
    <source>
        <strain evidence="4">LT0009</strain>
    </source>
</reference>
<evidence type="ECO:0000313" key="4">
    <source>
        <dbReference type="EMBL" id="UWX06392.1"/>
    </source>
</evidence>
<dbReference type="Pfam" id="PF26078">
    <property type="entry name" value="Baseplate_J_M"/>
    <property type="match status" value="1"/>
</dbReference>
<accession>A0ABY5Y2H6</accession>
<dbReference type="Pfam" id="PF04865">
    <property type="entry name" value="Baseplate_J"/>
    <property type="match status" value="1"/>
</dbReference>
<keyword evidence="5" id="KW-1185">Reference proteome</keyword>